<dbReference type="AlphaFoldDB" id="A0AA38RNZ5"/>
<gene>
    <name evidence="2" type="ORF">NKR19_g4550</name>
</gene>
<evidence type="ECO:0000313" key="3">
    <source>
        <dbReference type="Proteomes" id="UP001174691"/>
    </source>
</evidence>
<dbReference type="EMBL" id="JANBVN010000057">
    <property type="protein sequence ID" value="KAJ9152277.1"/>
    <property type="molecule type" value="Genomic_DNA"/>
</dbReference>
<comment type="caution">
    <text evidence="2">The sequence shown here is derived from an EMBL/GenBank/DDBJ whole genome shotgun (WGS) entry which is preliminary data.</text>
</comment>
<proteinExistence type="predicted"/>
<evidence type="ECO:0008006" key="4">
    <source>
        <dbReference type="Google" id="ProtNLM"/>
    </source>
</evidence>
<feature type="compositionally biased region" description="Basic and acidic residues" evidence="1">
    <location>
        <begin position="49"/>
        <end position="59"/>
    </location>
</feature>
<reference evidence="2" key="1">
    <citation type="submission" date="2022-07" db="EMBL/GenBank/DDBJ databases">
        <title>Fungi with potential for degradation of polypropylene.</title>
        <authorList>
            <person name="Gostincar C."/>
        </authorList>
    </citation>
    <scope>NUCLEOTIDE SEQUENCE</scope>
    <source>
        <strain evidence="2">EXF-13287</strain>
    </source>
</reference>
<feature type="compositionally biased region" description="Basic and acidic residues" evidence="1">
    <location>
        <begin position="93"/>
        <end position="110"/>
    </location>
</feature>
<dbReference type="Proteomes" id="UP001174691">
    <property type="component" value="Unassembled WGS sequence"/>
</dbReference>
<feature type="region of interest" description="Disordered" evidence="1">
    <location>
        <begin position="33"/>
        <end position="130"/>
    </location>
</feature>
<accession>A0AA38RNZ5</accession>
<evidence type="ECO:0000313" key="2">
    <source>
        <dbReference type="EMBL" id="KAJ9152277.1"/>
    </source>
</evidence>
<protein>
    <recommendedName>
        <fullName evidence="4">Mitochondrial carrier protein PET8</fullName>
    </recommendedName>
</protein>
<keyword evidence="3" id="KW-1185">Reference proteome</keyword>
<organism evidence="2 3">
    <name type="scientific">Coniochaeta hoffmannii</name>
    <dbReference type="NCBI Taxonomy" id="91930"/>
    <lineage>
        <taxon>Eukaryota</taxon>
        <taxon>Fungi</taxon>
        <taxon>Dikarya</taxon>
        <taxon>Ascomycota</taxon>
        <taxon>Pezizomycotina</taxon>
        <taxon>Sordariomycetes</taxon>
        <taxon>Sordariomycetidae</taxon>
        <taxon>Coniochaetales</taxon>
        <taxon>Coniochaetaceae</taxon>
        <taxon>Coniochaeta</taxon>
    </lineage>
</organism>
<evidence type="ECO:0000256" key="1">
    <source>
        <dbReference type="SAM" id="MobiDB-lite"/>
    </source>
</evidence>
<sequence length="130" mass="14148">MSARIFTSSSRALRITPGATSQHLFRRTITQTRALGLKETASTDPNPEAFEKHKQDSLSKQKAGKGHWKPELASNSEESIWADRMTGEEASEEAMKRLQDRTKEAAETTHKAGTSMSDGLAGSGPSSKSK</sequence>
<name>A0AA38RNZ5_9PEZI</name>